<gene>
    <name evidence="3" type="primary">LOC107265449</name>
</gene>
<name>A0AAJ7BNL4_CEPCN</name>
<dbReference type="KEGG" id="ccin:107265449"/>
<dbReference type="AlphaFoldDB" id="A0AAJ7BNL4"/>
<sequence>METVGWIRRMAEQARAKEALYRGMAALFESNLRDLDDPDLQVSTPEPAEGERVPSPPAPLRRLKRTADATVESEGSPKVTLPSMPPGPFDPEPPMLFTEVEAQEHRALQPPSGSGPLHSDRRQPRGRGRGRVPPVESPPERADQWTPIPTASPPFLQLPPPEAFRFREHSSRVPGSPPMPPYREAGPPRNPHIPPPDPMECARAPVRVPTSTNEYDTIRLPKLEVRFAAITSILSFLNFASPVWT</sequence>
<dbReference type="GeneID" id="107265449"/>
<feature type="compositionally biased region" description="Pro residues" evidence="1">
    <location>
        <begin position="150"/>
        <end position="162"/>
    </location>
</feature>
<evidence type="ECO:0000256" key="1">
    <source>
        <dbReference type="SAM" id="MobiDB-lite"/>
    </source>
</evidence>
<keyword evidence="2" id="KW-1185">Reference proteome</keyword>
<feature type="compositionally biased region" description="Pro residues" evidence="1">
    <location>
        <begin position="83"/>
        <end position="94"/>
    </location>
</feature>
<protein>
    <submittedName>
        <fullName evidence="3">Cleavage and polyadenylation specificity factor subunit 6-like</fullName>
    </submittedName>
</protein>
<dbReference type="RefSeq" id="XP_015590441.1">
    <property type="nucleotide sequence ID" value="XM_015734955.1"/>
</dbReference>
<evidence type="ECO:0000313" key="2">
    <source>
        <dbReference type="Proteomes" id="UP000694920"/>
    </source>
</evidence>
<organism evidence="2 3">
    <name type="scientific">Cephus cinctus</name>
    <name type="common">Wheat stem sawfly</name>
    <dbReference type="NCBI Taxonomy" id="211228"/>
    <lineage>
        <taxon>Eukaryota</taxon>
        <taxon>Metazoa</taxon>
        <taxon>Ecdysozoa</taxon>
        <taxon>Arthropoda</taxon>
        <taxon>Hexapoda</taxon>
        <taxon>Insecta</taxon>
        <taxon>Pterygota</taxon>
        <taxon>Neoptera</taxon>
        <taxon>Endopterygota</taxon>
        <taxon>Hymenoptera</taxon>
        <taxon>Cephoidea</taxon>
        <taxon>Cephidae</taxon>
        <taxon>Cephus</taxon>
    </lineage>
</organism>
<dbReference type="Proteomes" id="UP000694920">
    <property type="component" value="Unplaced"/>
</dbReference>
<feature type="region of interest" description="Disordered" evidence="1">
    <location>
        <begin position="32"/>
        <end position="192"/>
    </location>
</feature>
<proteinExistence type="predicted"/>
<evidence type="ECO:0000313" key="3">
    <source>
        <dbReference type="RefSeq" id="XP_015590441.1"/>
    </source>
</evidence>
<accession>A0AAJ7BNL4</accession>
<reference evidence="3" key="1">
    <citation type="submission" date="2025-08" db="UniProtKB">
        <authorList>
            <consortium name="RefSeq"/>
        </authorList>
    </citation>
    <scope>IDENTIFICATION</scope>
</reference>